<evidence type="ECO:0000313" key="2">
    <source>
        <dbReference type="EMBL" id="MDQ0120867.1"/>
    </source>
</evidence>
<evidence type="ECO:0000256" key="1">
    <source>
        <dbReference type="SAM" id="MobiDB-lite"/>
    </source>
</evidence>
<comment type="caution">
    <text evidence="2">The sequence shown here is derived from an EMBL/GenBank/DDBJ whole genome shotgun (WGS) entry which is preliminary data.</text>
</comment>
<feature type="region of interest" description="Disordered" evidence="1">
    <location>
        <begin position="1"/>
        <end position="33"/>
    </location>
</feature>
<dbReference type="Proteomes" id="UP001226389">
    <property type="component" value="Unassembled WGS sequence"/>
</dbReference>
<feature type="region of interest" description="Disordered" evidence="1">
    <location>
        <begin position="299"/>
        <end position="338"/>
    </location>
</feature>
<evidence type="ECO:0000313" key="3">
    <source>
        <dbReference type="Proteomes" id="UP001226389"/>
    </source>
</evidence>
<keyword evidence="3" id="KW-1185">Reference proteome</keyword>
<accession>A0ABT9UNJ7</accession>
<protein>
    <submittedName>
        <fullName evidence="2">Uncharacterized small protein (DUF1192 family)</fullName>
    </submittedName>
</protein>
<sequence length="338" mass="37534">MNEDSPATTDTDKRRNCRPKSPPGACNPSSAIDDRRCRDKGIAAQLAYTQEQGPKLDDAQKRYDQARKDYRVKRHDAALQVQDMKHDVKYLIEQIKCRIEQERVVRCLDDAFAEVCQQLDCCEGSGGCCTSEFEFEFDAELPNEGEKGDRKLAHRIERYKAEIAKASACFDLLATEPAELDKRVAALKSDIAAIKDAQHAGDASTLDLKTEYAKTLVAKRKLARIWSGFTDTNAYVDCLCQTLGRWSKGVDVVAVLVCAQAVRVCQIESDQTWCATLVGGPVAEILAVYDRLCGSDKPWGGTDQPEQHDDDHSEDCGCGNHKRDYHGEEPPAEQVLSA</sequence>
<proteinExistence type="predicted"/>
<name>A0ABT9UNJ7_9MICC</name>
<gene>
    <name evidence="2" type="ORF">J2T22_004077</name>
</gene>
<feature type="compositionally biased region" description="Basic and acidic residues" evidence="1">
    <location>
        <begin position="305"/>
        <end position="329"/>
    </location>
</feature>
<reference evidence="2 3" key="1">
    <citation type="submission" date="2023-07" db="EMBL/GenBank/DDBJ databases">
        <title>Sorghum-associated microbial communities from plants grown in Nebraska, USA.</title>
        <authorList>
            <person name="Schachtman D."/>
        </authorList>
    </citation>
    <scope>NUCLEOTIDE SEQUENCE [LARGE SCALE GENOMIC DNA]</scope>
    <source>
        <strain evidence="2 3">DS994</strain>
    </source>
</reference>
<dbReference type="RefSeq" id="WP_307493187.1">
    <property type="nucleotide sequence ID" value="NZ_JAUSSY010000020.1"/>
</dbReference>
<organism evidence="2 3">
    <name type="scientific">Pseudarthrobacter defluvii</name>
    <dbReference type="NCBI Taxonomy" id="410837"/>
    <lineage>
        <taxon>Bacteria</taxon>
        <taxon>Bacillati</taxon>
        <taxon>Actinomycetota</taxon>
        <taxon>Actinomycetes</taxon>
        <taxon>Micrococcales</taxon>
        <taxon>Micrococcaceae</taxon>
        <taxon>Pseudarthrobacter</taxon>
    </lineage>
</organism>
<dbReference type="EMBL" id="JAUSSY010000020">
    <property type="protein sequence ID" value="MDQ0120867.1"/>
    <property type="molecule type" value="Genomic_DNA"/>
</dbReference>